<dbReference type="GO" id="GO:0043657">
    <property type="term" value="C:host cell"/>
    <property type="evidence" value="ECO:0007669"/>
    <property type="project" value="UniProtKB-SubCell"/>
</dbReference>
<name>A0A6A4CBB7_9STRA</name>
<evidence type="ECO:0000313" key="9">
    <source>
        <dbReference type="EMBL" id="KAE9288427.1"/>
    </source>
</evidence>
<feature type="domain" description="RxLR effector PexRD54 WY" evidence="8">
    <location>
        <begin position="779"/>
        <end position="819"/>
    </location>
</feature>
<feature type="chain" id="PRO_5025585569" description="RxLR effector PexRD54 WY domain-containing protein" evidence="7">
    <location>
        <begin position="20"/>
        <end position="1078"/>
    </location>
</feature>
<evidence type="ECO:0000256" key="1">
    <source>
        <dbReference type="ARBA" id="ARBA00004340"/>
    </source>
</evidence>
<dbReference type="EMBL" id="QXFT01003182">
    <property type="protein sequence ID" value="KAE9288427.1"/>
    <property type="molecule type" value="Genomic_DNA"/>
</dbReference>
<evidence type="ECO:0000259" key="8">
    <source>
        <dbReference type="Pfam" id="PF22748"/>
    </source>
</evidence>
<dbReference type="GO" id="GO:0005576">
    <property type="term" value="C:extracellular region"/>
    <property type="evidence" value="ECO:0007669"/>
    <property type="project" value="UniProtKB-SubCell"/>
</dbReference>
<comment type="similarity">
    <text evidence="3">Belongs to the RxLR effector family.</text>
</comment>
<gene>
    <name evidence="9" type="ORF">PR003_g25807</name>
</gene>
<feature type="signal peptide" evidence="7">
    <location>
        <begin position="1"/>
        <end position="19"/>
    </location>
</feature>
<evidence type="ECO:0000256" key="6">
    <source>
        <dbReference type="ARBA" id="ARBA00023026"/>
    </source>
</evidence>
<feature type="domain" description="RxLR effector PexRD54 WY" evidence="8">
    <location>
        <begin position="262"/>
        <end position="300"/>
    </location>
</feature>
<keyword evidence="4" id="KW-0964">Secreted</keyword>
<organism evidence="9 10">
    <name type="scientific">Phytophthora rubi</name>
    <dbReference type="NCBI Taxonomy" id="129364"/>
    <lineage>
        <taxon>Eukaryota</taxon>
        <taxon>Sar</taxon>
        <taxon>Stramenopiles</taxon>
        <taxon>Oomycota</taxon>
        <taxon>Peronosporomycetes</taxon>
        <taxon>Peronosporales</taxon>
        <taxon>Peronosporaceae</taxon>
        <taxon>Phytophthora</taxon>
    </lineage>
</organism>
<evidence type="ECO:0000256" key="2">
    <source>
        <dbReference type="ARBA" id="ARBA00004613"/>
    </source>
</evidence>
<dbReference type="InterPro" id="IPR031825">
    <property type="entry name" value="RXLR"/>
</dbReference>
<dbReference type="Pfam" id="PF22748">
    <property type="entry name" value="PexRD54_WY"/>
    <property type="match status" value="4"/>
</dbReference>
<comment type="caution">
    <text evidence="9">The sequence shown here is derived from an EMBL/GenBank/DDBJ whole genome shotgun (WGS) entry which is preliminary data.</text>
</comment>
<dbReference type="Proteomes" id="UP000434957">
    <property type="component" value="Unassembled WGS sequence"/>
</dbReference>
<dbReference type="AlphaFoldDB" id="A0A6A4CBB7"/>
<evidence type="ECO:0000256" key="4">
    <source>
        <dbReference type="ARBA" id="ARBA00022525"/>
    </source>
</evidence>
<evidence type="ECO:0000313" key="10">
    <source>
        <dbReference type="Proteomes" id="UP000434957"/>
    </source>
</evidence>
<reference evidence="9 10" key="1">
    <citation type="submission" date="2018-08" db="EMBL/GenBank/DDBJ databases">
        <title>Genomic investigation of the strawberry pathogen Phytophthora fragariae indicates pathogenicity is determined by transcriptional variation in three key races.</title>
        <authorList>
            <person name="Adams T.M."/>
            <person name="Armitage A.D."/>
            <person name="Sobczyk M.K."/>
            <person name="Bates H.J."/>
            <person name="Dunwell J.M."/>
            <person name="Nellist C.F."/>
            <person name="Harrison R.J."/>
        </authorList>
    </citation>
    <scope>NUCLEOTIDE SEQUENCE [LARGE SCALE GENOMIC DNA]</scope>
    <source>
        <strain evidence="9 10">SCRP333</strain>
    </source>
</reference>
<dbReference type="Pfam" id="PF16810">
    <property type="entry name" value="RXLR"/>
    <property type="match status" value="1"/>
</dbReference>
<proteinExistence type="inferred from homology"/>
<feature type="domain" description="RxLR effector PexRD54 WY" evidence="8">
    <location>
        <begin position="170"/>
        <end position="209"/>
    </location>
</feature>
<feature type="domain" description="RxLR effector PexRD54 WY" evidence="8">
    <location>
        <begin position="592"/>
        <end position="633"/>
    </location>
</feature>
<comment type="subcellular location">
    <subcellularLocation>
        <location evidence="1">Host cell</location>
    </subcellularLocation>
    <subcellularLocation>
        <location evidence="2">Secreted</location>
    </subcellularLocation>
</comment>
<accession>A0A6A4CBB7</accession>
<keyword evidence="6" id="KW-0843">Virulence</keyword>
<evidence type="ECO:0000256" key="5">
    <source>
        <dbReference type="ARBA" id="ARBA00022729"/>
    </source>
</evidence>
<evidence type="ECO:0000256" key="3">
    <source>
        <dbReference type="ARBA" id="ARBA00010400"/>
    </source>
</evidence>
<dbReference type="InterPro" id="IPR054463">
    <property type="entry name" value="PexRD54_WY"/>
</dbReference>
<keyword evidence="10" id="KW-1185">Reference proteome</keyword>
<sequence length="1078" mass="120240">MTRFQWVVLVAVATVLVNADANFASDSKLSLRSDPSDVYLNRFLRVHSPDDEERAGVSVSILEKAKALFGPAVVPPKLMQWLSKGKPADQVFVRLGLNKAKDQLFEAPKFLFWAKYVDTLSSEAPTKGISMIPTLTAQYGDEALTQMIIAAKSMTNSETKKVASRLQSQQIFSWVERKKAPDDVFNWFKLNKAGDDLLSSPNFATWNNYLRLFNQQHSEHKTTLLAVLVKSYGEAGVAKILQQAMKVPETAATARRLDTDLVQRWLASGKSTDEVFALLNLDKAGDKLFSSPLLVTWTKYMNAFNQKHPDRKASLAATLATHYSDDGVAAMLKSGDVSKILADTKSVDKLFDNRQFLVWLEFVEDPRRTRMATSLMTSLTTKYGDEALIKVIEAAMKVDSTKLVATKLQAQQFKHWAAIGKSPDDVFKLFSLNKAGDSLDNLLSSPRLETWKTYLKVFNQQNPKEQTSLIAAMSKSYGDEAVLKMLESAKGSRRSAVKRLESEQMERWLKMTPDEVFKGLNLDTAAEKMFGSSPLNAWGKYAGKFNSANPDKQTSLIGVLTTHYGDDGVVALLAAAKKVPGSEAVATRLQTEQIQRWLSNDKPPHEIFPLLQLDKAGDKLFASPQFNTWIKYVDDFASKNMGTKPRTIETMRYFYKDDVLAKMILTAEKNPSTKKIAQRADDELMKGWINGVYTPELNNPDEVFQSLKLDKLGDKVLESPLFGYFSRYVDRYNQAYSSKKTTMLSALSQRHEDDAVVAMIGAAKKNPSTEKLATKLQAEQIDDWLINKDTPDEIFNALKLDKSVDNLLTHPSFDTWATYMQEFNAKYPSQKDSMIDIFRATFGDKDLAKMLIAAKEVPDTKKVATDLQTALLNDWVRDKATTAAVSKVLTAGGVAESTKATLLAEYAAKLKETLGVFCSVEFGAYVGVNVEFEETTVNEKLRWNEDLIDRGDHDLASFSAPLLFVEDDRPPTTCLSVRRCLNEVSPCVKCQDVGLGILTRLQNLRLRTTDVVPVRTIRTKQTKATLHAPAVVSPDVDVQPPERRCHPAVGSLSEMFEWSSQVGATDGCSFDCSSFALR</sequence>
<evidence type="ECO:0000256" key="7">
    <source>
        <dbReference type="SAM" id="SignalP"/>
    </source>
</evidence>
<keyword evidence="5 7" id="KW-0732">Signal</keyword>
<protein>
    <recommendedName>
        <fullName evidence="8">RxLR effector PexRD54 WY domain-containing protein</fullName>
    </recommendedName>
</protein>